<keyword evidence="15" id="KW-1185">Reference proteome</keyword>
<keyword evidence="8" id="KW-0067">ATP-binding</keyword>
<dbReference type="SUPFAM" id="SSF52540">
    <property type="entry name" value="P-loop containing nucleoside triphosphate hydrolases"/>
    <property type="match status" value="2"/>
</dbReference>
<keyword evidence="10 11" id="KW-0472">Membrane</keyword>
<dbReference type="Gene3D" id="3.40.50.300">
    <property type="entry name" value="P-loop containing nucleotide triphosphate hydrolases"/>
    <property type="match status" value="2"/>
</dbReference>
<feature type="non-terminal residue" evidence="14">
    <location>
        <position position="1"/>
    </location>
</feature>
<dbReference type="Gene3D" id="1.20.1560.10">
    <property type="entry name" value="ABC transporter type 1, transmembrane domain"/>
    <property type="match status" value="2"/>
</dbReference>
<dbReference type="EMBL" id="VXBL01004620">
    <property type="protein sequence ID" value="NXO53387.1"/>
    <property type="molecule type" value="Genomic_DNA"/>
</dbReference>
<accession>A0A7L1SZ81</accession>
<dbReference type="Proteomes" id="UP000567570">
    <property type="component" value="Unassembled WGS sequence"/>
</dbReference>
<dbReference type="CDD" id="cd03250">
    <property type="entry name" value="ABCC_MRP_domain1"/>
    <property type="match status" value="1"/>
</dbReference>
<evidence type="ECO:0000256" key="1">
    <source>
        <dbReference type="ARBA" id="ARBA00004128"/>
    </source>
</evidence>
<dbReference type="CDD" id="cd18603">
    <property type="entry name" value="ABC_6TM_MRP1_2_3_6_D2_like"/>
    <property type="match status" value="1"/>
</dbReference>
<feature type="domain" description="ABC transmembrane type-1" evidence="13">
    <location>
        <begin position="71"/>
        <end position="313"/>
    </location>
</feature>
<dbReference type="FunFam" id="1.20.1560.10:FF:000020">
    <property type="entry name" value="ABC metal ion transporter"/>
    <property type="match status" value="1"/>
</dbReference>
<dbReference type="GO" id="GO:0005524">
    <property type="term" value="F:ATP binding"/>
    <property type="evidence" value="ECO:0007669"/>
    <property type="project" value="UniProtKB-KW"/>
</dbReference>
<dbReference type="GO" id="GO:0005774">
    <property type="term" value="C:vacuolar membrane"/>
    <property type="evidence" value="ECO:0007669"/>
    <property type="project" value="UniProtKB-SubCell"/>
</dbReference>
<evidence type="ECO:0000313" key="14">
    <source>
        <dbReference type="EMBL" id="NXO53387.1"/>
    </source>
</evidence>
<sequence>QKHSPEQNAVFFSKLTYSWFSRLISIGYKKPLERDDFFELNESDSPYSVCPKFEKQWRKEIQNSHGSGYGYAIALFFVVLSQTLLHQLYQRNNMLTAVKIKTAVVGLIYKKALTLANSSRRKYATGEIVNLMSADTQQLMELTLNINLLWSAPFQIIMAVVFLWKELGPSVLAGVALLLLVIPINVLIAAKVKRLKKSQMRYSDQRVKLLSEMLHGIKILKLYAWEPAYQRKVMSIREREVDVLKSSGYLTTYSMLTLTCIPFMVSLATFGVFFHLDKENVLTATKVFTSISLFNILRLPLFDLPSVISAVAQTKVSLSRLEDFLCAEDLNAEDVNTNYSGNHAVGFIGASFRWEKNGPPVLKNLNVSIPEGSLVAVVGQVGSGKSSFLSAILGEMEKLDGAVQRRGSVAYVSQQAWIQNDSLQENILFGSNLNRLYYELVLESCALLPDLEQLPNGDQTEIGERGVNISGGQKQRVSLARAAYSNADLYLLDDPLSAVDVHVGKHLFEKLIGPSGLLKSKTRILVTNNLTFLPHTDLVIVMAEGRISQMGTYQELISKRTNFAELIQVFSTEHTNEETTPMEVSSSKEGGQLGRSLQQRELLKHKDSSFDQWKILTNNKEKVATGGIKTSVVLKYLQAFGWQWMWLTVAAYLGQNVLAIGQNLWLSTWTAKTATVSDFTEWKQSQIYKLCIYGLLGFIQGSLLVCCGAYMLTRGSLSASRALHHQLLDNVLHLPLQHFETNPVGQIINRFTKDLFIVDIRFHYYLRTWLNCTLEVIGTILVITSASPLFIVVMIPLGYFYFTIQQYYVASSRQIRRLAGASHSPVISHFSETLVGRSTIRAFGHQERFIRKNNELVYENLVYFYNNVISNRWLSVRLEFLGNLMVFFAALFVVLAGNTVSSSTVGLSISYALNIIPSLNFWVRKACEIETNAVSIERVCEYTKMDKEEPWIMSKRPPMEWPDRGIIEFVNYKAQYRKDLGLALNDVSFQTQSEEKVGIVGRTGAGKSTLTNCLFRILEGSEGKIIIDGIDISTIGLHDLRGNLNIIPQDPVLFSGTLKSNLDPLAKHSDLELWEVLELCDLKDFVQSLPKKLLHEISEGGENLSVGQRQLVCLARVLLRKTKILVLDEATASVDMETDNLVQSTIKREFYNCTILTIAHRLHTVMGSERVLVLDAGRILEYDTPHNLLQRKSAFSEMVAEAEVRR</sequence>
<comment type="similarity">
    <text evidence="2">Belongs to the ABC transporter superfamily. ABCC family. Conjugate transporter (TC 3.A.1.208) subfamily.</text>
</comment>
<dbReference type="GO" id="GO:0016887">
    <property type="term" value="F:ATP hydrolysis activity"/>
    <property type="evidence" value="ECO:0007669"/>
    <property type="project" value="InterPro"/>
</dbReference>
<dbReference type="InterPro" id="IPR011527">
    <property type="entry name" value="ABC1_TM_dom"/>
</dbReference>
<keyword evidence="4" id="KW-0926">Vacuole</keyword>
<comment type="subcellular location">
    <subcellularLocation>
        <location evidence="1">Vacuole membrane</location>
        <topology evidence="1">Multi-pass membrane protein</topology>
    </subcellularLocation>
</comment>
<feature type="transmembrane region" description="Helical" evidence="11">
    <location>
        <begin position="68"/>
        <end position="85"/>
    </location>
</feature>
<evidence type="ECO:0000313" key="15">
    <source>
        <dbReference type="Proteomes" id="UP000567570"/>
    </source>
</evidence>
<dbReference type="CDD" id="cd03244">
    <property type="entry name" value="ABCC_MRP_domain2"/>
    <property type="match status" value="1"/>
</dbReference>
<dbReference type="PROSITE" id="PS50929">
    <property type="entry name" value="ABC_TM1F"/>
    <property type="match status" value="2"/>
</dbReference>
<dbReference type="PANTHER" id="PTHR24223">
    <property type="entry name" value="ATP-BINDING CASSETTE SUB-FAMILY C"/>
    <property type="match status" value="1"/>
</dbReference>
<evidence type="ECO:0000256" key="10">
    <source>
        <dbReference type="ARBA" id="ARBA00023136"/>
    </source>
</evidence>
<evidence type="ECO:0000256" key="6">
    <source>
        <dbReference type="ARBA" id="ARBA00022737"/>
    </source>
</evidence>
<feature type="non-terminal residue" evidence="14">
    <location>
        <position position="1206"/>
    </location>
</feature>
<keyword evidence="5 11" id="KW-0812">Transmembrane</keyword>
<dbReference type="AlphaFoldDB" id="A0A7L1SZ81"/>
<dbReference type="GO" id="GO:0140359">
    <property type="term" value="F:ABC-type transporter activity"/>
    <property type="evidence" value="ECO:0007669"/>
    <property type="project" value="InterPro"/>
</dbReference>
<keyword evidence="7" id="KW-0547">Nucleotide-binding</keyword>
<dbReference type="SUPFAM" id="SSF90123">
    <property type="entry name" value="ABC transporter transmembrane region"/>
    <property type="match status" value="2"/>
</dbReference>
<organism evidence="14 15">
    <name type="scientific">Aramus guarauna</name>
    <name type="common">Limpkin</name>
    <name type="synonym">Scolopax guarauna</name>
    <dbReference type="NCBI Taxonomy" id="54356"/>
    <lineage>
        <taxon>Eukaryota</taxon>
        <taxon>Metazoa</taxon>
        <taxon>Chordata</taxon>
        <taxon>Craniata</taxon>
        <taxon>Vertebrata</taxon>
        <taxon>Euteleostomi</taxon>
        <taxon>Archelosauria</taxon>
        <taxon>Archosauria</taxon>
        <taxon>Dinosauria</taxon>
        <taxon>Saurischia</taxon>
        <taxon>Theropoda</taxon>
        <taxon>Coelurosauria</taxon>
        <taxon>Aves</taxon>
        <taxon>Neognathae</taxon>
        <taxon>Neoaves</taxon>
        <taxon>Gruiformes</taxon>
        <taxon>Aramidae</taxon>
        <taxon>Aramus</taxon>
    </lineage>
</organism>
<feature type="domain" description="ABC transporter" evidence="12">
    <location>
        <begin position="345"/>
        <end position="569"/>
    </location>
</feature>
<evidence type="ECO:0000256" key="4">
    <source>
        <dbReference type="ARBA" id="ARBA00022554"/>
    </source>
</evidence>
<dbReference type="InterPro" id="IPR003593">
    <property type="entry name" value="AAA+_ATPase"/>
</dbReference>
<feature type="domain" description="ABC transporter" evidence="12">
    <location>
        <begin position="967"/>
        <end position="1201"/>
    </location>
</feature>
<evidence type="ECO:0000259" key="13">
    <source>
        <dbReference type="PROSITE" id="PS50929"/>
    </source>
</evidence>
<evidence type="ECO:0000256" key="2">
    <source>
        <dbReference type="ARBA" id="ARBA00009726"/>
    </source>
</evidence>
<protein>
    <submittedName>
        <fullName evidence="14">MRP1 protein</fullName>
    </submittedName>
</protein>
<feature type="domain" description="ABC transmembrane type-1" evidence="13">
    <location>
        <begin position="646"/>
        <end position="921"/>
    </location>
</feature>
<evidence type="ECO:0000256" key="11">
    <source>
        <dbReference type="SAM" id="Phobius"/>
    </source>
</evidence>
<dbReference type="PROSITE" id="PS50893">
    <property type="entry name" value="ABC_TRANSPORTER_2"/>
    <property type="match status" value="2"/>
</dbReference>
<dbReference type="FunFam" id="3.40.50.300:FF:000997">
    <property type="entry name" value="Multidrug resistance-associated protein 1"/>
    <property type="match status" value="1"/>
</dbReference>
<feature type="transmembrane region" description="Helical" evidence="11">
    <location>
        <begin position="692"/>
        <end position="712"/>
    </location>
</feature>
<dbReference type="Pfam" id="PF00664">
    <property type="entry name" value="ABC_membrane"/>
    <property type="match status" value="2"/>
</dbReference>
<evidence type="ECO:0000256" key="3">
    <source>
        <dbReference type="ARBA" id="ARBA00022448"/>
    </source>
</evidence>
<dbReference type="InterPro" id="IPR027417">
    <property type="entry name" value="P-loop_NTPase"/>
</dbReference>
<keyword evidence="6" id="KW-0677">Repeat</keyword>
<feature type="transmembrane region" description="Helical" evidence="11">
    <location>
        <begin position="142"/>
        <end position="164"/>
    </location>
</feature>
<dbReference type="InterPro" id="IPR036640">
    <property type="entry name" value="ABC1_TM_sf"/>
</dbReference>
<dbReference type="PANTHER" id="PTHR24223:SF166">
    <property type="entry name" value="MULTIDRUG RESISTANCE-ASSOCIATED PROTEIN 1-LIKE"/>
    <property type="match status" value="1"/>
</dbReference>
<evidence type="ECO:0000256" key="9">
    <source>
        <dbReference type="ARBA" id="ARBA00022989"/>
    </source>
</evidence>
<dbReference type="CDD" id="cd18595">
    <property type="entry name" value="ABC_6TM_MRP1_2_3_6_D1_like"/>
    <property type="match status" value="1"/>
</dbReference>
<evidence type="ECO:0000256" key="8">
    <source>
        <dbReference type="ARBA" id="ARBA00022840"/>
    </source>
</evidence>
<dbReference type="PROSITE" id="PS00211">
    <property type="entry name" value="ABC_TRANSPORTER_1"/>
    <property type="match status" value="2"/>
</dbReference>
<dbReference type="Pfam" id="PF00005">
    <property type="entry name" value="ABC_tran"/>
    <property type="match status" value="2"/>
</dbReference>
<dbReference type="InterPro" id="IPR003439">
    <property type="entry name" value="ABC_transporter-like_ATP-bd"/>
</dbReference>
<dbReference type="FunFam" id="1.20.1560.10:FF:000010">
    <property type="entry name" value="Multidrug resistance-associated ABC transporter"/>
    <property type="match status" value="1"/>
</dbReference>
<gene>
    <name evidence="14" type="primary">Abcc1_0</name>
    <name evidence="14" type="ORF">ARAGUA_R13345</name>
</gene>
<dbReference type="InterPro" id="IPR017871">
    <property type="entry name" value="ABC_transporter-like_CS"/>
</dbReference>
<evidence type="ECO:0000256" key="5">
    <source>
        <dbReference type="ARBA" id="ARBA00022692"/>
    </source>
</evidence>
<feature type="transmembrane region" description="Helical" evidence="11">
    <location>
        <begin position="789"/>
        <end position="809"/>
    </location>
</feature>
<feature type="transmembrane region" description="Helical" evidence="11">
    <location>
        <begin position="880"/>
        <end position="900"/>
    </location>
</feature>
<evidence type="ECO:0000256" key="7">
    <source>
        <dbReference type="ARBA" id="ARBA00022741"/>
    </source>
</evidence>
<dbReference type="InterPro" id="IPR050173">
    <property type="entry name" value="ABC_transporter_C-like"/>
</dbReference>
<name>A0A7L1SZ81_ARAGA</name>
<reference evidence="14 15" key="1">
    <citation type="submission" date="2019-09" db="EMBL/GenBank/DDBJ databases">
        <title>Bird 10,000 Genomes (B10K) Project - Family phase.</title>
        <authorList>
            <person name="Zhang G."/>
        </authorList>
    </citation>
    <scope>NUCLEOTIDE SEQUENCE [LARGE SCALE GENOMIC DNA]</scope>
    <source>
        <strain evidence="14">B10K-DU-002-11</strain>
        <tissue evidence="14">Muscle</tissue>
    </source>
</reference>
<evidence type="ECO:0000259" key="12">
    <source>
        <dbReference type="PROSITE" id="PS50893"/>
    </source>
</evidence>
<dbReference type="FunFam" id="3.40.50.300:FF:000074">
    <property type="entry name" value="Multidrug resistance-associated protein 5 isoform 1"/>
    <property type="match status" value="1"/>
</dbReference>
<dbReference type="GO" id="GO:0000323">
    <property type="term" value="C:lytic vacuole"/>
    <property type="evidence" value="ECO:0007669"/>
    <property type="project" value="UniProtKB-ARBA"/>
</dbReference>
<comment type="caution">
    <text evidence="14">The sequence shown here is derived from an EMBL/GenBank/DDBJ whole genome shotgun (WGS) entry which is preliminary data.</text>
</comment>
<proteinExistence type="inferred from homology"/>
<feature type="transmembrane region" description="Helical" evidence="11">
    <location>
        <begin position="255"/>
        <end position="276"/>
    </location>
</feature>
<keyword evidence="9 11" id="KW-1133">Transmembrane helix</keyword>
<feature type="transmembrane region" description="Helical" evidence="11">
    <location>
        <begin position="170"/>
        <end position="190"/>
    </location>
</feature>
<keyword evidence="3" id="KW-0813">Transport</keyword>
<dbReference type="SMART" id="SM00382">
    <property type="entry name" value="AAA"/>
    <property type="match status" value="2"/>
</dbReference>